<accession>F8F8M9</accession>
<sequence>MCTLHKSDAPHLSYFLIYGLSDGIRRIYAYAKRYALRLTGHSYS</sequence>
<proteinExistence type="predicted"/>
<name>F8F8M9_PAEMK</name>
<dbReference type="KEGG" id="pms:KNP414_03059"/>
<dbReference type="EMBL" id="CP002869">
    <property type="protein sequence ID" value="AEI41617.1"/>
    <property type="molecule type" value="Genomic_DNA"/>
</dbReference>
<dbReference type="PATRIC" id="fig|1036673.3.peg.2806"/>
<reference evidence="1 2" key="2">
    <citation type="journal article" date="2013" name="Genome Announc.">
        <title>Genome Sequence of Growth-Improving Paenibacillus mucilaginosus Strain KNP414.</title>
        <authorList>
            <person name="Lu J.J."/>
            <person name="Wang J.F."/>
            <person name="Hu X.F."/>
        </authorList>
    </citation>
    <scope>NUCLEOTIDE SEQUENCE [LARGE SCALE GENOMIC DNA]</scope>
    <source>
        <strain evidence="1 2">KNP414</strain>
    </source>
</reference>
<protein>
    <submittedName>
        <fullName evidence="1">Uncharacterized protein</fullName>
    </submittedName>
</protein>
<organism evidence="1 2">
    <name type="scientific">Paenibacillus mucilaginosus (strain KNP414)</name>
    <dbReference type="NCBI Taxonomy" id="1036673"/>
    <lineage>
        <taxon>Bacteria</taxon>
        <taxon>Bacillati</taxon>
        <taxon>Bacillota</taxon>
        <taxon>Bacilli</taxon>
        <taxon>Bacillales</taxon>
        <taxon>Paenibacillaceae</taxon>
        <taxon>Paenibacillus</taxon>
    </lineage>
</organism>
<dbReference type="HOGENOM" id="CLU_3219504_0_0_9"/>
<evidence type="ECO:0000313" key="1">
    <source>
        <dbReference type="EMBL" id="AEI41617.1"/>
    </source>
</evidence>
<dbReference type="AlphaFoldDB" id="F8F8M9"/>
<reference evidence="2" key="1">
    <citation type="submission" date="2011-06" db="EMBL/GenBank/DDBJ databases">
        <title>Complete genome sequence of Paenibacillus mucilaginosus KNP414.</title>
        <authorList>
            <person name="Wang J."/>
            <person name="Hu S."/>
            <person name="Hu X."/>
            <person name="Zhang B."/>
            <person name="Dong D."/>
            <person name="Zhang S."/>
            <person name="Zhao K."/>
            <person name="Wu D."/>
        </authorList>
    </citation>
    <scope>NUCLEOTIDE SEQUENCE [LARGE SCALE GENOMIC DNA]</scope>
    <source>
        <strain evidence="2">KNP414</strain>
    </source>
</reference>
<dbReference type="Proteomes" id="UP000006620">
    <property type="component" value="Chromosome"/>
</dbReference>
<gene>
    <name evidence="1" type="ordered locus">KNP414_03059</name>
</gene>
<evidence type="ECO:0000313" key="2">
    <source>
        <dbReference type="Proteomes" id="UP000006620"/>
    </source>
</evidence>